<feature type="domain" description="AMP-binding enzyme C-terminal" evidence="3">
    <location>
        <begin position="452"/>
        <end position="528"/>
    </location>
</feature>
<evidence type="ECO:0000256" key="1">
    <source>
        <dbReference type="SAM" id="MobiDB-lite"/>
    </source>
</evidence>
<dbReference type="Proteomes" id="UP000477488">
    <property type="component" value="Unassembled WGS sequence"/>
</dbReference>
<dbReference type="InterPro" id="IPR000873">
    <property type="entry name" value="AMP-dep_synth/lig_dom"/>
</dbReference>
<evidence type="ECO:0000259" key="3">
    <source>
        <dbReference type="Pfam" id="PF13193"/>
    </source>
</evidence>
<sequence>MDFTYDAAMFRDTFEHEFTWLNGFLRNVGRFAQSPALHSPADGRRWTYRELNADANRLAHALTADGIARNSVIMYMLLNSPEFAFCYLAGHKTGAIGCPVNYRLAPGELALIIDDSEPEVFFYDSDFAETARQALDFARHKPRRVVVVGKGASARSGDTPYADYVDGMPESDPVRPDRPHIYDETVRLYTSGTTNRAKAVPINSINEVLSAHDVMMHFPLNATDRTMNMTPWFHRGGLHSGGLTPTLYAGGEVVILREFNPRRCLAFAQEQRVTFLIGVPSIIALLARAQERAPADLSSLRGIVTMGSPFEKSACEKYRELFTPNIFNGYGTTETFWNTFLRPYNLPEMAGSAGQACTDDDVRVVKIREDGHAEPTELAAKDNAEVGEIIIKSPAKSACCYVNNPEMTARKFYKGYHYTGDLGTWDENECVTVVSRKDDMIICAGENIYPTQIEAVLNEYPKVAESAVVGMPDRLHGQCVAAYVVPSDDSLSVEELKAYCVGHPMLPSYKRPRFYTLVKELPHTATGKLLHYKLRERAARDAHD</sequence>
<dbReference type="InterPro" id="IPR050237">
    <property type="entry name" value="ATP-dep_AMP-bd_enzyme"/>
</dbReference>
<dbReference type="InterPro" id="IPR042099">
    <property type="entry name" value="ANL_N_sf"/>
</dbReference>
<dbReference type="InterPro" id="IPR045851">
    <property type="entry name" value="AMP-bd_C_sf"/>
</dbReference>
<comment type="caution">
    <text evidence="4">The sequence shown here is derived from an EMBL/GenBank/DDBJ whole genome shotgun (WGS) entry which is preliminary data.</text>
</comment>
<evidence type="ECO:0000313" key="4">
    <source>
        <dbReference type="EMBL" id="MSS27636.1"/>
    </source>
</evidence>
<name>A0A6L5XKB4_9BACT</name>
<keyword evidence="5" id="KW-1185">Reference proteome</keyword>
<evidence type="ECO:0000313" key="5">
    <source>
        <dbReference type="Proteomes" id="UP000477488"/>
    </source>
</evidence>
<proteinExistence type="predicted"/>
<evidence type="ECO:0000259" key="2">
    <source>
        <dbReference type="Pfam" id="PF00501"/>
    </source>
</evidence>
<feature type="region of interest" description="Disordered" evidence="1">
    <location>
        <begin position="159"/>
        <end position="179"/>
    </location>
</feature>
<dbReference type="Pfam" id="PF13193">
    <property type="entry name" value="AMP-binding_C"/>
    <property type="match status" value="1"/>
</dbReference>
<reference evidence="4 5" key="1">
    <citation type="submission" date="2019-09" db="EMBL/GenBank/DDBJ databases">
        <title>In-depth cultivation of the pig gut microbiome towards novel bacterial diversity and tailored functional studies.</title>
        <authorList>
            <person name="Wylensek D."/>
            <person name="Hitch T.C.A."/>
            <person name="Clavel T."/>
        </authorList>
    </citation>
    <scope>NUCLEOTIDE SEQUENCE [LARGE SCALE GENOMIC DNA]</scope>
    <source>
        <strain evidence="4 5">PG-178-WT-4</strain>
    </source>
</reference>
<dbReference type="AlphaFoldDB" id="A0A6L5XKB4"/>
<accession>A0A6L5XKB4</accession>
<protein>
    <submittedName>
        <fullName evidence="4">AMP-binding protein</fullName>
    </submittedName>
</protein>
<dbReference type="PANTHER" id="PTHR43767">
    <property type="entry name" value="LONG-CHAIN-FATTY-ACID--COA LIGASE"/>
    <property type="match status" value="1"/>
</dbReference>
<dbReference type="PANTHER" id="PTHR43767:SF1">
    <property type="entry name" value="NONRIBOSOMAL PEPTIDE SYNTHASE PES1 (EUROFUNG)-RELATED"/>
    <property type="match status" value="1"/>
</dbReference>
<dbReference type="Pfam" id="PF00501">
    <property type="entry name" value="AMP-binding"/>
    <property type="match status" value="1"/>
</dbReference>
<gene>
    <name evidence="4" type="ORF">FYJ44_06135</name>
</gene>
<dbReference type="Gene3D" id="3.40.50.12780">
    <property type="entry name" value="N-terminal domain of ligase-like"/>
    <property type="match status" value="1"/>
</dbReference>
<dbReference type="Gene3D" id="3.30.300.30">
    <property type="match status" value="1"/>
</dbReference>
<dbReference type="InterPro" id="IPR025110">
    <property type="entry name" value="AMP-bd_C"/>
</dbReference>
<dbReference type="SUPFAM" id="SSF56801">
    <property type="entry name" value="Acetyl-CoA synthetase-like"/>
    <property type="match status" value="1"/>
</dbReference>
<organism evidence="4 5">
    <name type="scientific">Desulfovibrio porci</name>
    <dbReference type="NCBI Taxonomy" id="2605782"/>
    <lineage>
        <taxon>Bacteria</taxon>
        <taxon>Pseudomonadati</taxon>
        <taxon>Thermodesulfobacteriota</taxon>
        <taxon>Desulfovibrionia</taxon>
        <taxon>Desulfovibrionales</taxon>
        <taxon>Desulfovibrionaceae</taxon>
        <taxon>Desulfovibrio</taxon>
    </lineage>
</organism>
<dbReference type="RefSeq" id="WP_326833672.1">
    <property type="nucleotide sequence ID" value="NZ_VUMH01000004.1"/>
</dbReference>
<feature type="domain" description="AMP-dependent synthetase/ligase" evidence="2">
    <location>
        <begin position="26"/>
        <end position="395"/>
    </location>
</feature>
<dbReference type="GO" id="GO:0016878">
    <property type="term" value="F:acid-thiol ligase activity"/>
    <property type="evidence" value="ECO:0007669"/>
    <property type="project" value="UniProtKB-ARBA"/>
</dbReference>
<dbReference type="EMBL" id="VUMH01000004">
    <property type="protein sequence ID" value="MSS27636.1"/>
    <property type="molecule type" value="Genomic_DNA"/>
</dbReference>